<dbReference type="AlphaFoldDB" id="A0A9D1QDJ6"/>
<dbReference type="EMBL" id="DXHL01000021">
    <property type="protein sequence ID" value="HIW10791.1"/>
    <property type="molecule type" value="Genomic_DNA"/>
</dbReference>
<accession>A0A9D1QDJ6</accession>
<evidence type="ECO:0000313" key="2">
    <source>
        <dbReference type="Proteomes" id="UP000823926"/>
    </source>
</evidence>
<name>A0A9D1QDJ6_9BACT</name>
<evidence type="ECO:0000313" key="1">
    <source>
        <dbReference type="EMBL" id="HIW10791.1"/>
    </source>
</evidence>
<protein>
    <submittedName>
        <fullName evidence="1">Uncharacterized protein</fullName>
    </submittedName>
</protein>
<sequence>MQSSESSTESFQFVSALTADAPLFKLLQKNPPSWWNTLLAHKELYVEIRKDNYINVYYQGGSIARIIARKESIRATAHPRYMGHHDITNRQFYSNTGTPIYTDCSEFMANHLDEMLKNVERAYSNKNNRGETNPEKMSEKKIQGNLIIHDRKEYLDSELEYPISRAYGANRFIRIDLIRVRDNRLQFVELKRIQDNRLLNQDESAPEIITQMKSYSDFIQENADRLLSYYKTLYKIKRDLGLPTPVIDEESLTLDTSPVLMIKNLYTKETPQRRARLSRIISHLQQNAITYELCD</sequence>
<organism evidence="1 2">
    <name type="scientific">Candidatus Rikenella faecigallinarum</name>
    <dbReference type="NCBI Taxonomy" id="2838745"/>
    <lineage>
        <taxon>Bacteria</taxon>
        <taxon>Pseudomonadati</taxon>
        <taxon>Bacteroidota</taxon>
        <taxon>Bacteroidia</taxon>
        <taxon>Bacteroidales</taxon>
        <taxon>Rikenellaceae</taxon>
        <taxon>Rikenella</taxon>
    </lineage>
</organism>
<proteinExistence type="predicted"/>
<gene>
    <name evidence="1" type="ORF">H9888_04725</name>
</gene>
<reference evidence="1" key="1">
    <citation type="journal article" date="2021" name="PeerJ">
        <title>Extensive microbial diversity within the chicken gut microbiome revealed by metagenomics and culture.</title>
        <authorList>
            <person name="Gilroy R."/>
            <person name="Ravi A."/>
            <person name="Getino M."/>
            <person name="Pursley I."/>
            <person name="Horton D.L."/>
            <person name="Alikhan N.F."/>
            <person name="Baker D."/>
            <person name="Gharbi K."/>
            <person name="Hall N."/>
            <person name="Watson M."/>
            <person name="Adriaenssens E.M."/>
            <person name="Foster-Nyarko E."/>
            <person name="Jarju S."/>
            <person name="Secka A."/>
            <person name="Antonio M."/>
            <person name="Oren A."/>
            <person name="Chaudhuri R.R."/>
            <person name="La Ragione R."/>
            <person name="Hildebrand F."/>
            <person name="Pallen M.J."/>
        </authorList>
    </citation>
    <scope>NUCLEOTIDE SEQUENCE</scope>
    <source>
        <strain evidence="1">ChiBcec15-1070</strain>
    </source>
</reference>
<dbReference type="Proteomes" id="UP000823926">
    <property type="component" value="Unassembled WGS sequence"/>
</dbReference>
<reference evidence="1" key="2">
    <citation type="submission" date="2021-04" db="EMBL/GenBank/DDBJ databases">
        <authorList>
            <person name="Gilroy R."/>
        </authorList>
    </citation>
    <scope>NUCLEOTIDE SEQUENCE</scope>
    <source>
        <strain evidence="1">ChiBcec15-1070</strain>
    </source>
</reference>
<comment type="caution">
    <text evidence="1">The sequence shown here is derived from an EMBL/GenBank/DDBJ whole genome shotgun (WGS) entry which is preliminary data.</text>
</comment>